<dbReference type="EMBL" id="CAXITT010000511">
    <property type="protein sequence ID" value="CAL1542878.1"/>
    <property type="molecule type" value="Genomic_DNA"/>
</dbReference>
<comment type="caution">
    <text evidence="1">The sequence shown here is derived from an EMBL/GenBank/DDBJ whole genome shotgun (WGS) entry which is preliminary data.</text>
</comment>
<evidence type="ECO:0000313" key="2">
    <source>
        <dbReference type="Proteomes" id="UP001497497"/>
    </source>
</evidence>
<protein>
    <recommendedName>
        <fullName evidence="3">Sterile alpha motif domain-containing protein 9-like</fullName>
    </recommendedName>
</protein>
<accession>A0AAV2I852</accession>
<organism evidence="1 2">
    <name type="scientific">Lymnaea stagnalis</name>
    <name type="common">Great pond snail</name>
    <name type="synonym">Helix stagnalis</name>
    <dbReference type="NCBI Taxonomy" id="6523"/>
    <lineage>
        <taxon>Eukaryota</taxon>
        <taxon>Metazoa</taxon>
        <taxon>Spiralia</taxon>
        <taxon>Lophotrochozoa</taxon>
        <taxon>Mollusca</taxon>
        <taxon>Gastropoda</taxon>
        <taxon>Heterobranchia</taxon>
        <taxon>Euthyneura</taxon>
        <taxon>Panpulmonata</taxon>
        <taxon>Hygrophila</taxon>
        <taxon>Lymnaeoidea</taxon>
        <taxon>Lymnaeidae</taxon>
        <taxon>Lymnaea</taxon>
    </lineage>
</organism>
<keyword evidence="2" id="KW-1185">Reference proteome</keyword>
<name>A0AAV2I852_LYMST</name>
<proteinExistence type="predicted"/>
<dbReference type="PANTHER" id="PTHR16155">
    <property type="entry name" value="DED DOMAIN-CONTAINING PROTEIN"/>
    <property type="match status" value="1"/>
</dbReference>
<gene>
    <name evidence="1" type="ORF">GSLYS_00016412001</name>
</gene>
<evidence type="ECO:0008006" key="3">
    <source>
        <dbReference type="Google" id="ProtNLM"/>
    </source>
</evidence>
<dbReference type="Gene3D" id="1.25.40.10">
    <property type="entry name" value="Tetratricopeptide repeat domain"/>
    <property type="match status" value="1"/>
</dbReference>
<dbReference type="GO" id="GO:0005737">
    <property type="term" value="C:cytoplasm"/>
    <property type="evidence" value="ECO:0007669"/>
    <property type="project" value="TreeGrafter"/>
</dbReference>
<reference evidence="1 2" key="1">
    <citation type="submission" date="2024-04" db="EMBL/GenBank/DDBJ databases">
        <authorList>
            <consortium name="Genoscope - CEA"/>
            <person name="William W."/>
        </authorList>
    </citation>
    <scope>NUCLEOTIDE SEQUENCE [LARGE SCALE GENOMIC DNA]</scope>
</reference>
<dbReference type="InterPro" id="IPR011990">
    <property type="entry name" value="TPR-like_helical_dom_sf"/>
</dbReference>
<dbReference type="Proteomes" id="UP001497497">
    <property type="component" value="Unassembled WGS sequence"/>
</dbReference>
<dbReference type="PANTHER" id="PTHR16155:SF19">
    <property type="entry name" value="DED DOMAIN-CONTAINING PROTEIN"/>
    <property type="match status" value="1"/>
</dbReference>
<sequence>MNPSELKQFLIPEFESQGFDKKILEDLERESISGKVFMTMKEEDFKETIPSANFGVRRLLKMVIEQCTKTVESKPMPEHLCKFDSIVGPTDKYVKGHCADVNSYLRGKTTTPVRNFHLVKDDDKEVELDDMSMKVVTFASACLNDRRNGTIYFGISPSTGDGHKTGEIVGVSHPQEVVQDRINAYLTSAFSSVQKNVISGTIRNARFVPVIDDDFPKTDVFVVEVDVLPNSSMMAEETIRTKLKHLTEYNKKDSKSAVFRFSDEGYPAIVSPDEMTNYERDKSRIIQQRKQDEKNSIVEPTPDLRVRLRNLLTGGTEKFEDTSYIFLMTSPIDSHMDQAYLLKNASFIKNLRPEVVFDFDPKGSTDGIYNNLDSQQEEKMRVLVIPNNFEKEGKKHEEYTNFLDGLANESKISWIFCNGYTEMSIDPMTPTDWNRKRRSAFQDGLKFYIENFNKDRIIFMICLFSKNYSAMIEACDEVVTKLPENWLLIAETESVAKLWQDQILARNRVEKKDLLDRCVIGMPWEQINTTINQTLREPESHECYLPCSTGALIEVREKKLKDWCDIDVLSAGEFKIPEAGKEKRKKDMEENFYKGEQVDWLNFFFHDQVLKRDIHQEFKKLVIEAVQGRGKDEEDKVTTVAILHQPGAGGTTSSKQVLWDLRKEYRCCVVNTITDQTADQLDEIRCFGDSNPKPLLILIDDEDEEKYNQIAAKLEEKGRRRWRDQQESFNVYCTIILCTRRTSLPKQLKSRQISLRQELNINELDWFKKKSETLKSRFERNKDNNVNPKFLISFNILKENFNKDYVSKVVKEFSDDVKSPKEVKLLKVVSLLNSFDPDFKPIRVSCLDKILENQQNHRVMPQHPGNLKRNVGWEANLSQGVKVLLNLSSNRNQAGKARKCLRVFNKVIAQEIFKKMKERTGQKESEIMLELIESGLYEEPTYDAKHFQGIINSVMKKREYNSDGRKHKFSQFVLYVQQNEGAEVALMLLENLFEMTKDPFTAQQISRFYIELKNWSRAEFYAKRATSLLPGNSFLWDTHGQVFKNQLYDKLASQKTLERAEGFNPSEIHKLIELTESCINCFRKAQKISEDEFTTGGENNFAGYFGELRAIVILLSALKLCPAFNKDDMLHRYLVDQQYKLSCFDEHDSDYLKNLEKFATEAMRRLDEEYLQMKGNINLDIVAPKFDFDRKSLLDLKVNLDDYFGEPNDATPRNLCESDACEYRLRRARKLGGTSLNLLLRMRQDGQLSSLVQIYNLLIENVNSRINFDDLRSILDTVTVYLLDYSPPPGLEYEQILKWCKKLYSLNSTNISARSYLEIYLYYVLYNFPTDERQGFELCMPLDLVNAIHNWHLAFIKNYPKCTREEIRLKRRETTLFFLGNGKPLQDIVHQDSLEVMSDFSLQEKWQLQDVRAKLRLQMGILVHGGEKINMSIITKEGNRFELIIPTSHRVTKRDMWQKRVYFYIGFSFSGPRAFGMTLNESVQSVPHPMHVKPAVFVPSKKQPPPTLLQLFRDLKYTEAEIEKNKNNPKAKAILLRKHEEISAAMKKLVGE</sequence>
<evidence type="ECO:0000313" key="1">
    <source>
        <dbReference type="EMBL" id="CAL1542878.1"/>
    </source>
</evidence>